<dbReference type="Gene3D" id="1.10.10.10">
    <property type="entry name" value="Winged helix-like DNA-binding domain superfamily/Winged helix DNA-binding domain"/>
    <property type="match status" value="1"/>
</dbReference>
<keyword evidence="2" id="KW-1185">Reference proteome</keyword>
<dbReference type="InterPro" id="IPR036390">
    <property type="entry name" value="WH_DNA-bd_sf"/>
</dbReference>
<gene>
    <name evidence="1" type="ORF">GCM10009102_01300</name>
</gene>
<organism evidence="1 2">
    <name type="scientific">Sphingomonas insulae</name>
    <dbReference type="NCBI Taxonomy" id="424800"/>
    <lineage>
        <taxon>Bacteria</taxon>
        <taxon>Pseudomonadati</taxon>
        <taxon>Pseudomonadota</taxon>
        <taxon>Alphaproteobacteria</taxon>
        <taxon>Sphingomonadales</taxon>
        <taxon>Sphingomonadaceae</taxon>
        <taxon>Sphingomonas</taxon>
    </lineage>
</organism>
<reference evidence="1 2" key="1">
    <citation type="journal article" date="2019" name="Int. J. Syst. Evol. Microbiol.">
        <title>The Global Catalogue of Microorganisms (GCM) 10K type strain sequencing project: providing services to taxonomists for standard genome sequencing and annotation.</title>
        <authorList>
            <consortium name="The Broad Institute Genomics Platform"/>
            <consortium name="The Broad Institute Genome Sequencing Center for Infectious Disease"/>
            <person name="Wu L."/>
            <person name="Ma J."/>
        </authorList>
    </citation>
    <scope>NUCLEOTIDE SEQUENCE [LARGE SCALE GENOMIC DNA]</scope>
    <source>
        <strain evidence="1 2">JCM 14603</strain>
    </source>
</reference>
<sequence length="331" mass="35349">MGIAMANGSGTTAGATCPYAMRGSAMLLIADAAGPFDTAIVQAGGRLIRRVPWSAAADTLPRIAGWPVLVIEAAGIADDRLDEILPVLAQFIVAAVAPAVVAITADQIDLVAGHLLGPDVRLLCAPTMDERVAALRAAAAPPLPTLHADLGRTVEEPARDGYRAEGPRPPLTRLNDRVAEIARLVSDLSRDVHQATGEIADRRPGYDAEPGAPAFTTSVRAQEVRRLIAIRQKRGVFFGQFGGEALFEDPAWEMLLDLYAAELEGTRVSVSSLCIAAGVAPTTALRWITKMTEMALFVRHPDPVDRRRAFMALSPRASEAMRGYMVAVRKM</sequence>
<dbReference type="InterPro" id="IPR036388">
    <property type="entry name" value="WH-like_DNA-bd_sf"/>
</dbReference>
<dbReference type="Proteomes" id="UP001500238">
    <property type="component" value="Unassembled WGS sequence"/>
</dbReference>
<accession>A0ABN1HKQ2</accession>
<protein>
    <recommendedName>
        <fullName evidence="3">MarR family transcriptional regulator</fullName>
    </recommendedName>
</protein>
<evidence type="ECO:0000313" key="1">
    <source>
        <dbReference type="EMBL" id="GAA0657050.1"/>
    </source>
</evidence>
<name>A0ABN1HKQ2_9SPHN</name>
<proteinExistence type="predicted"/>
<dbReference type="EMBL" id="BAAAES010000001">
    <property type="protein sequence ID" value="GAA0657050.1"/>
    <property type="molecule type" value="Genomic_DNA"/>
</dbReference>
<dbReference type="SUPFAM" id="SSF46785">
    <property type="entry name" value="Winged helix' DNA-binding domain"/>
    <property type="match status" value="1"/>
</dbReference>
<evidence type="ECO:0000313" key="2">
    <source>
        <dbReference type="Proteomes" id="UP001500238"/>
    </source>
</evidence>
<evidence type="ECO:0008006" key="3">
    <source>
        <dbReference type="Google" id="ProtNLM"/>
    </source>
</evidence>
<comment type="caution">
    <text evidence="1">The sequence shown here is derived from an EMBL/GenBank/DDBJ whole genome shotgun (WGS) entry which is preliminary data.</text>
</comment>